<comment type="similarity">
    <text evidence="1 3">Belongs to the peptidase S9A family.</text>
</comment>
<sequence>MNLFFKKGTIKMNRRNRVFMEGYGSYGFPMSQNFDLVKVAAMERGWVFAQAQVRGGGDRGIAWHNDGKLFNKPNSFHDFISCAEYLISNRITHPNLLAARGSSAGGMLVAQSCLNMRPELFRACILDVPFLDVLSCLLDPDSPLAKTDYLEFGDPLTDSKIYELISSYSPYENLVRAEYPSVFLNMQLNDPRVPEWSILKFVEKFRDLAQEPTRVPHFGNNNMVVRINEEGGHFGSVSGDVNIYNGMQEFAWLDFLMLNPQSDLGEAQRDWENEMRKLKRL</sequence>
<dbReference type="PRINTS" id="PR00862">
    <property type="entry name" value="PROLIGOPTASE"/>
</dbReference>
<dbReference type="InterPro" id="IPR051543">
    <property type="entry name" value="Serine_Peptidase_S9A"/>
</dbReference>
<comment type="function">
    <text evidence="2">Serine peptidase whose precise substrate specificity remains unclear. Does not cleave peptides after a arginine or lysine residue. Regulates trans-Golgi network morphology and sorting by regulating the membrane binding of the AP-1 complex. May play a role in the regulation of synaptic vesicle exocytosis.</text>
</comment>
<dbReference type="Gene3D" id="3.40.50.1820">
    <property type="entry name" value="alpha/beta hydrolase"/>
    <property type="match status" value="1"/>
</dbReference>
<proteinExistence type="inferred from homology"/>
<dbReference type="InterPro" id="IPR001375">
    <property type="entry name" value="Peptidase_S9_cat"/>
</dbReference>
<keyword evidence="3" id="KW-0720">Serine protease</keyword>
<protein>
    <recommendedName>
        <fullName evidence="3">Prolyl endopeptidase</fullName>
        <ecNumber evidence="3">3.4.21.-</ecNumber>
    </recommendedName>
</protein>
<evidence type="ECO:0000256" key="1">
    <source>
        <dbReference type="ARBA" id="ARBA00005228"/>
    </source>
</evidence>
<dbReference type="PANTHER" id="PTHR11757">
    <property type="entry name" value="PROTEASE FAMILY S9A OLIGOPEPTIDASE"/>
    <property type="match status" value="1"/>
</dbReference>
<evidence type="ECO:0000256" key="2">
    <source>
        <dbReference type="ARBA" id="ARBA00045448"/>
    </source>
</evidence>
<keyword evidence="3" id="KW-0645">Protease</keyword>
<reference evidence="5" key="1">
    <citation type="submission" date="2021-01" db="EMBL/GenBank/DDBJ databases">
        <authorList>
            <person name="Corre E."/>
            <person name="Pelletier E."/>
            <person name="Niang G."/>
            <person name="Scheremetjew M."/>
            <person name="Finn R."/>
            <person name="Kale V."/>
            <person name="Holt S."/>
            <person name="Cochrane G."/>
            <person name="Meng A."/>
            <person name="Brown T."/>
            <person name="Cohen L."/>
        </authorList>
    </citation>
    <scope>NUCLEOTIDE SEQUENCE</scope>
    <source>
        <strain evidence="5">Fehren 1</strain>
    </source>
</reference>
<dbReference type="EC" id="3.4.21.-" evidence="3"/>
<organism evidence="5">
    <name type="scientific">Favella ehrenbergii</name>
    <dbReference type="NCBI Taxonomy" id="182087"/>
    <lineage>
        <taxon>Eukaryota</taxon>
        <taxon>Sar</taxon>
        <taxon>Alveolata</taxon>
        <taxon>Ciliophora</taxon>
        <taxon>Intramacronucleata</taxon>
        <taxon>Spirotrichea</taxon>
        <taxon>Choreotrichia</taxon>
        <taxon>Tintinnida</taxon>
        <taxon>Xystonellidae</taxon>
        <taxon>Favella</taxon>
    </lineage>
</organism>
<dbReference type="GO" id="GO:0006508">
    <property type="term" value="P:proteolysis"/>
    <property type="evidence" value="ECO:0007669"/>
    <property type="project" value="UniProtKB-KW"/>
</dbReference>
<dbReference type="Pfam" id="PF00326">
    <property type="entry name" value="Peptidase_S9"/>
    <property type="match status" value="1"/>
</dbReference>
<dbReference type="SUPFAM" id="SSF53474">
    <property type="entry name" value="alpha/beta-Hydrolases"/>
    <property type="match status" value="1"/>
</dbReference>
<dbReference type="EMBL" id="HBIE01009585">
    <property type="protein sequence ID" value="CAE0308065.1"/>
    <property type="molecule type" value="Transcribed_RNA"/>
</dbReference>
<keyword evidence="3" id="KW-0378">Hydrolase</keyword>
<accession>A0A7S3HXN6</accession>
<dbReference type="InterPro" id="IPR029058">
    <property type="entry name" value="AB_hydrolase_fold"/>
</dbReference>
<evidence type="ECO:0000256" key="3">
    <source>
        <dbReference type="RuleBase" id="RU368024"/>
    </source>
</evidence>
<dbReference type="AlphaFoldDB" id="A0A7S3HXN6"/>
<evidence type="ECO:0000259" key="4">
    <source>
        <dbReference type="Pfam" id="PF00326"/>
    </source>
</evidence>
<gene>
    <name evidence="5" type="ORF">FEHR0123_LOCUS2972</name>
</gene>
<name>A0A7S3HXN6_9SPIT</name>
<evidence type="ECO:0000313" key="5">
    <source>
        <dbReference type="EMBL" id="CAE0308065.1"/>
    </source>
</evidence>
<dbReference type="InterPro" id="IPR002470">
    <property type="entry name" value="Peptidase_S9A"/>
</dbReference>
<dbReference type="GO" id="GO:0004252">
    <property type="term" value="F:serine-type endopeptidase activity"/>
    <property type="evidence" value="ECO:0007669"/>
    <property type="project" value="UniProtKB-UniRule"/>
</dbReference>
<dbReference type="PANTHER" id="PTHR11757:SF19">
    <property type="entry name" value="PROLYL ENDOPEPTIDASE-LIKE"/>
    <property type="match status" value="1"/>
</dbReference>
<feature type="domain" description="Peptidase S9 prolyl oligopeptidase catalytic" evidence="4">
    <location>
        <begin position="38"/>
        <end position="254"/>
    </location>
</feature>